<accession>A0A9P6L310</accession>
<dbReference type="GO" id="GO:0000981">
    <property type="term" value="F:DNA-binding transcription factor activity, RNA polymerase II-specific"/>
    <property type="evidence" value="ECO:0007669"/>
    <property type="project" value="InterPro"/>
</dbReference>
<dbReference type="SMART" id="SM00066">
    <property type="entry name" value="GAL4"/>
    <property type="match status" value="1"/>
</dbReference>
<dbReference type="OrthoDB" id="39175at2759"/>
<organism evidence="3 4">
    <name type="scientific">Thelephora terrestris</name>
    <dbReference type="NCBI Taxonomy" id="56493"/>
    <lineage>
        <taxon>Eukaryota</taxon>
        <taxon>Fungi</taxon>
        <taxon>Dikarya</taxon>
        <taxon>Basidiomycota</taxon>
        <taxon>Agaricomycotina</taxon>
        <taxon>Agaricomycetes</taxon>
        <taxon>Thelephorales</taxon>
        <taxon>Thelephoraceae</taxon>
        <taxon>Thelephora</taxon>
    </lineage>
</organism>
<dbReference type="PROSITE" id="PS00463">
    <property type="entry name" value="ZN2_CY6_FUNGAL_1"/>
    <property type="match status" value="1"/>
</dbReference>
<dbReference type="CDD" id="cd00067">
    <property type="entry name" value="GAL4"/>
    <property type="match status" value="1"/>
</dbReference>
<gene>
    <name evidence="3" type="ORF">BJ322DRAFT_252553</name>
</gene>
<dbReference type="SUPFAM" id="SSF57701">
    <property type="entry name" value="Zn2/Cys6 DNA-binding domain"/>
    <property type="match status" value="1"/>
</dbReference>
<evidence type="ECO:0000313" key="3">
    <source>
        <dbReference type="EMBL" id="KAF9781103.1"/>
    </source>
</evidence>
<evidence type="ECO:0000256" key="1">
    <source>
        <dbReference type="SAM" id="MobiDB-lite"/>
    </source>
</evidence>
<feature type="region of interest" description="Disordered" evidence="1">
    <location>
        <begin position="308"/>
        <end position="335"/>
    </location>
</feature>
<feature type="region of interest" description="Disordered" evidence="1">
    <location>
        <begin position="142"/>
        <end position="201"/>
    </location>
</feature>
<reference evidence="3" key="1">
    <citation type="journal article" date="2020" name="Nat. Commun.">
        <title>Large-scale genome sequencing of mycorrhizal fungi provides insights into the early evolution of symbiotic traits.</title>
        <authorList>
            <person name="Miyauchi S."/>
            <person name="Kiss E."/>
            <person name="Kuo A."/>
            <person name="Drula E."/>
            <person name="Kohler A."/>
            <person name="Sanchez-Garcia M."/>
            <person name="Morin E."/>
            <person name="Andreopoulos B."/>
            <person name="Barry K.W."/>
            <person name="Bonito G."/>
            <person name="Buee M."/>
            <person name="Carver A."/>
            <person name="Chen C."/>
            <person name="Cichocki N."/>
            <person name="Clum A."/>
            <person name="Culley D."/>
            <person name="Crous P.W."/>
            <person name="Fauchery L."/>
            <person name="Girlanda M."/>
            <person name="Hayes R.D."/>
            <person name="Keri Z."/>
            <person name="LaButti K."/>
            <person name="Lipzen A."/>
            <person name="Lombard V."/>
            <person name="Magnuson J."/>
            <person name="Maillard F."/>
            <person name="Murat C."/>
            <person name="Nolan M."/>
            <person name="Ohm R.A."/>
            <person name="Pangilinan J."/>
            <person name="Pereira M.F."/>
            <person name="Perotto S."/>
            <person name="Peter M."/>
            <person name="Pfister S."/>
            <person name="Riley R."/>
            <person name="Sitrit Y."/>
            <person name="Stielow J.B."/>
            <person name="Szollosi G."/>
            <person name="Zifcakova L."/>
            <person name="Stursova M."/>
            <person name="Spatafora J.W."/>
            <person name="Tedersoo L."/>
            <person name="Vaario L.M."/>
            <person name="Yamada A."/>
            <person name="Yan M."/>
            <person name="Wang P."/>
            <person name="Xu J."/>
            <person name="Bruns T."/>
            <person name="Baldrian P."/>
            <person name="Vilgalys R."/>
            <person name="Dunand C."/>
            <person name="Henrissat B."/>
            <person name="Grigoriev I.V."/>
            <person name="Hibbett D."/>
            <person name="Nagy L.G."/>
            <person name="Martin F.M."/>
        </authorList>
    </citation>
    <scope>NUCLEOTIDE SEQUENCE</scope>
    <source>
        <strain evidence="3">UH-Tt-Lm1</strain>
    </source>
</reference>
<comment type="caution">
    <text evidence="3">The sequence shown here is derived from an EMBL/GenBank/DDBJ whole genome shotgun (WGS) entry which is preliminary data.</text>
</comment>
<keyword evidence="4" id="KW-1185">Reference proteome</keyword>
<dbReference type="PROSITE" id="PS50048">
    <property type="entry name" value="ZN2_CY6_FUNGAL_2"/>
    <property type="match status" value="1"/>
</dbReference>
<evidence type="ECO:0000313" key="4">
    <source>
        <dbReference type="Proteomes" id="UP000736335"/>
    </source>
</evidence>
<feature type="compositionally biased region" description="Low complexity" evidence="1">
    <location>
        <begin position="158"/>
        <end position="175"/>
    </location>
</feature>
<dbReference type="Proteomes" id="UP000736335">
    <property type="component" value="Unassembled WGS sequence"/>
</dbReference>
<sequence length="335" mass="37193">MAPYAPAQVQLLPSWDNGSYSPVLDVDDRYPTIEPSEDQYGGAYLSNVLPPLSAATSLRSISPRHSWSCNSSDEHQQCCDSGTTVDSPQYRQIQYTDGDYVYPPDEYQHTPNDQFFFSDGISLSGQNSAAFQLDEKDPSITLLYSGRGRPVGSREDSFGPSSRSSSSMSHSPSPLDSDETHSQPSPPPPTAKTPPNQRRGSLSKVQCTFSYYEPSRHADAKSLLMKRKPAMACLFCRMRKIACAPPVPPETRCNQCARREINCEYPKESKRGQYRRQQYLERVGKEVAEKIAEVERLAADVERNGGDVTEVRGHIGTGRPVGGRNRRLSSASQPY</sequence>
<dbReference type="InterPro" id="IPR001138">
    <property type="entry name" value="Zn2Cys6_DnaBD"/>
</dbReference>
<name>A0A9P6L310_9AGAM</name>
<dbReference type="AlphaFoldDB" id="A0A9P6L310"/>
<dbReference type="GO" id="GO:0008270">
    <property type="term" value="F:zinc ion binding"/>
    <property type="evidence" value="ECO:0007669"/>
    <property type="project" value="InterPro"/>
</dbReference>
<feature type="domain" description="Zn(2)-C6 fungal-type" evidence="2">
    <location>
        <begin position="232"/>
        <end position="265"/>
    </location>
</feature>
<dbReference type="Gene3D" id="4.10.240.10">
    <property type="entry name" value="Zn(2)-C6 fungal-type DNA-binding domain"/>
    <property type="match status" value="1"/>
</dbReference>
<protein>
    <recommendedName>
        <fullName evidence="2">Zn(2)-C6 fungal-type domain-containing protein</fullName>
    </recommendedName>
</protein>
<evidence type="ECO:0000259" key="2">
    <source>
        <dbReference type="PROSITE" id="PS50048"/>
    </source>
</evidence>
<dbReference type="EMBL" id="WIUZ02000014">
    <property type="protein sequence ID" value="KAF9781103.1"/>
    <property type="molecule type" value="Genomic_DNA"/>
</dbReference>
<dbReference type="InterPro" id="IPR036864">
    <property type="entry name" value="Zn2-C6_fun-type_DNA-bd_sf"/>
</dbReference>
<reference evidence="3" key="2">
    <citation type="submission" date="2020-11" db="EMBL/GenBank/DDBJ databases">
        <authorList>
            <consortium name="DOE Joint Genome Institute"/>
            <person name="Kuo A."/>
            <person name="Miyauchi S."/>
            <person name="Kiss E."/>
            <person name="Drula E."/>
            <person name="Kohler A."/>
            <person name="Sanchez-Garcia M."/>
            <person name="Andreopoulos B."/>
            <person name="Barry K.W."/>
            <person name="Bonito G."/>
            <person name="Buee M."/>
            <person name="Carver A."/>
            <person name="Chen C."/>
            <person name="Cichocki N."/>
            <person name="Clum A."/>
            <person name="Culley D."/>
            <person name="Crous P.W."/>
            <person name="Fauchery L."/>
            <person name="Girlanda M."/>
            <person name="Hayes R."/>
            <person name="Keri Z."/>
            <person name="Labutti K."/>
            <person name="Lipzen A."/>
            <person name="Lombard V."/>
            <person name="Magnuson J."/>
            <person name="Maillard F."/>
            <person name="Morin E."/>
            <person name="Murat C."/>
            <person name="Nolan M."/>
            <person name="Ohm R."/>
            <person name="Pangilinan J."/>
            <person name="Pereira M."/>
            <person name="Perotto S."/>
            <person name="Peter M."/>
            <person name="Riley R."/>
            <person name="Sitrit Y."/>
            <person name="Stielow B."/>
            <person name="Szollosi G."/>
            <person name="Zifcakova L."/>
            <person name="Stursova M."/>
            <person name="Spatafora J.W."/>
            <person name="Tedersoo L."/>
            <person name="Vaario L.-M."/>
            <person name="Yamada A."/>
            <person name="Yan M."/>
            <person name="Wang P."/>
            <person name="Xu J."/>
            <person name="Bruns T."/>
            <person name="Baldrian P."/>
            <person name="Vilgalys R."/>
            <person name="Henrissat B."/>
            <person name="Grigoriev I.V."/>
            <person name="Hibbett D."/>
            <person name="Nagy L.G."/>
            <person name="Martin F.M."/>
        </authorList>
    </citation>
    <scope>NUCLEOTIDE SEQUENCE</scope>
    <source>
        <strain evidence="3">UH-Tt-Lm1</strain>
    </source>
</reference>
<proteinExistence type="predicted"/>